<gene>
    <name evidence="2" type="ORF">NDU88_011035</name>
</gene>
<keyword evidence="3" id="KW-1185">Reference proteome</keyword>
<evidence type="ECO:0000313" key="2">
    <source>
        <dbReference type="EMBL" id="KAJ1144738.1"/>
    </source>
</evidence>
<feature type="compositionally biased region" description="Basic and acidic residues" evidence="1">
    <location>
        <begin position="59"/>
        <end position="72"/>
    </location>
</feature>
<evidence type="ECO:0000313" key="3">
    <source>
        <dbReference type="Proteomes" id="UP001066276"/>
    </source>
</evidence>
<dbReference type="Proteomes" id="UP001066276">
    <property type="component" value="Chromosome 6"/>
</dbReference>
<sequence length="78" mass="8941">MQPLTQEQGIAKKQHATEEQHAIQEQQDTKDENATSRIAQTPEIALWGRTERRKSHAAATDKEEPYDVREVPETLTED</sequence>
<reference evidence="2" key="1">
    <citation type="journal article" date="2022" name="bioRxiv">
        <title>Sequencing and chromosome-scale assembly of the giantPleurodeles waltlgenome.</title>
        <authorList>
            <person name="Brown T."/>
            <person name="Elewa A."/>
            <person name="Iarovenko S."/>
            <person name="Subramanian E."/>
            <person name="Araus A.J."/>
            <person name="Petzold A."/>
            <person name="Susuki M."/>
            <person name="Suzuki K.-i.T."/>
            <person name="Hayashi T."/>
            <person name="Toyoda A."/>
            <person name="Oliveira C."/>
            <person name="Osipova E."/>
            <person name="Leigh N.D."/>
            <person name="Simon A."/>
            <person name="Yun M.H."/>
        </authorList>
    </citation>
    <scope>NUCLEOTIDE SEQUENCE</scope>
    <source>
        <strain evidence="2">20211129_DDA</strain>
        <tissue evidence="2">Liver</tissue>
    </source>
</reference>
<evidence type="ECO:0000256" key="1">
    <source>
        <dbReference type="SAM" id="MobiDB-lite"/>
    </source>
</evidence>
<protein>
    <submittedName>
        <fullName evidence="2">Uncharacterized protein</fullName>
    </submittedName>
</protein>
<name>A0AAV7R1W5_PLEWA</name>
<accession>A0AAV7R1W5</accession>
<feature type="region of interest" description="Disordered" evidence="1">
    <location>
        <begin position="1"/>
        <end position="78"/>
    </location>
</feature>
<organism evidence="2 3">
    <name type="scientific">Pleurodeles waltl</name>
    <name type="common">Iberian ribbed newt</name>
    <dbReference type="NCBI Taxonomy" id="8319"/>
    <lineage>
        <taxon>Eukaryota</taxon>
        <taxon>Metazoa</taxon>
        <taxon>Chordata</taxon>
        <taxon>Craniata</taxon>
        <taxon>Vertebrata</taxon>
        <taxon>Euteleostomi</taxon>
        <taxon>Amphibia</taxon>
        <taxon>Batrachia</taxon>
        <taxon>Caudata</taxon>
        <taxon>Salamandroidea</taxon>
        <taxon>Salamandridae</taxon>
        <taxon>Pleurodelinae</taxon>
        <taxon>Pleurodeles</taxon>
    </lineage>
</organism>
<feature type="compositionally biased region" description="Basic and acidic residues" evidence="1">
    <location>
        <begin position="15"/>
        <end position="34"/>
    </location>
</feature>
<dbReference type="EMBL" id="JANPWB010000010">
    <property type="protein sequence ID" value="KAJ1144738.1"/>
    <property type="molecule type" value="Genomic_DNA"/>
</dbReference>
<proteinExistence type="predicted"/>
<dbReference type="AlphaFoldDB" id="A0AAV7R1W5"/>
<comment type="caution">
    <text evidence="2">The sequence shown here is derived from an EMBL/GenBank/DDBJ whole genome shotgun (WGS) entry which is preliminary data.</text>
</comment>